<feature type="transmembrane region" description="Helical" evidence="10">
    <location>
        <begin position="323"/>
        <end position="350"/>
    </location>
</feature>
<evidence type="ECO:0000256" key="7">
    <source>
        <dbReference type="ARBA" id="ARBA00022747"/>
    </source>
</evidence>
<evidence type="ECO:0000256" key="5">
    <source>
        <dbReference type="ARBA" id="ARBA00022691"/>
    </source>
</evidence>
<evidence type="ECO:0000256" key="8">
    <source>
        <dbReference type="ARBA" id="ARBA00022989"/>
    </source>
</evidence>
<evidence type="ECO:0000256" key="9">
    <source>
        <dbReference type="ARBA" id="ARBA00023136"/>
    </source>
</evidence>
<dbReference type="KEGG" id="mrub:DEO27_008955"/>
<comment type="subcellular location">
    <subcellularLocation>
        <location evidence="1">Cell membrane</location>
        <topology evidence="1">Multi-pass membrane protein</topology>
    </subcellularLocation>
</comment>
<keyword evidence="4" id="KW-0808">Transferase</keyword>
<dbReference type="GO" id="GO:0005886">
    <property type="term" value="C:plasma membrane"/>
    <property type="evidence" value="ECO:0007669"/>
    <property type="project" value="UniProtKB-SubCell"/>
</dbReference>
<feature type="transmembrane region" description="Helical" evidence="10">
    <location>
        <begin position="725"/>
        <end position="745"/>
    </location>
</feature>
<dbReference type="OrthoDB" id="1451596at2"/>
<evidence type="ECO:0000313" key="14">
    <source>
        <dbReference type="Proteomes" id="UP000251402"/>
    </source>
</evidence>
<evidence type="ECO:0000256" key="3">
    <source>
        <dbReference type="ARBA" id="ARBA00022603"/>
    </source>
</evidence>
<accession>A0A5C1HZ55</accession>
<evidence type="ECO:0000259" key="11">
    <source>
        <dbReference type="Pfam" id="PF02687"/>
    </source>
</evidence>
<keyword evidence="9 10" id="KW-0472">Membrane</keyword>
<dbReference type="GO" id="GO:0015667">
    <property type="term" value="F:site-specific DNA-methyltransferase (cytosine-N4-specific) activity"/>
    <property type="evidence" value="ECO:0007669"/>
    <property type="project" value="InterPro"/>
</dbReference>
<feature type="transmembrane region" description="Helical" evidence="10">
    <location>
        <begin position="276"/>
        <end position="298"/>
    </location>
</feature>
<dbReference type="GO" id="GO:0009307">
    <property type="term" value="P:DNA restriction-modification system"/>
    <property type="evidence" value="ECO:0007669"/>
    <property type="project" value="UniProtKB-KW"/>
</dbReference>
<dbReference type="PANTHER" id="PTHR30572:SF18">
    <property type="entry name" value="ABC-TYPE MACROLIDE FAMILY EXPORT SYSTEM PERMEASE COMPONENT 2"/>
    <property type="match status" value="1"/>
</dbReference>
<dbReference type="InterPro" id="IPR050250">
    <property type="entry name" value="Macrolide_Exporter_MacB"/>
</dbReference>
<dbReference type="Proteomes" id="UP000251402">
    <property type="component" value="Chromosome"/>
</dbReference>
<sequence>MLRNYIKIAWRNLIKHKVFSFINIFGLATGIAAFWLISLYVVDEWSYDRYNLKADRIFRVVQHGTWNGGKFNLAVTSPPYAPALKNDYAEVEDAIRIDAEGGGKITYGEKQINEGGMLFTDKGFFNLFTHHFLSGDPNTALSKQQSIVLTKTLAEKLFGNAADAQDKTVLIENSPNTVTGVIDDVPANSQFTFNALRSLPEAYTDTWANSHIYTYVLLKNHDDFKKIQAGSDAFFNKYLKGALGAIQFSMELQPLTSIHLNSNLDYELGSNGNITYVYVFGAVALLILAIAVINYVNLTTARSSIRIKEIGVRKVIGSSKKQLITMFFAESVLFTLIAALIASVMVQFLLPYFNQLSGKNLVLLQFGFSTTVIIFGLFALVTGVLSGLYPALFLSGFRTIAAMKGQMGSQAATILFRKSLVVFQFVITIVMIAGSCIIYRQLHYVMNKDLGFNKAQTLTFHISDKSARGKIAAIKSQLLQNPAVEAVGIAGNPIGNNDIGSDYFNIGSDGKANSESKVVENLIIDEDFIPTLQIKLAKGRNFSPDMSTDKQEAIIVNQTLVNEMGWKDAVGRSVRVGLDNNGNVISRKIIGVVKDFNTYSLQHKVAPMMLYLPFTANDEDNMYVRIGKNNIPATLDYISKIYGKFDMENKVEFHFLDQNFARQYQSEQKQGNILLIFTILAISIACLGLFGLVTFTAEQRVKEIGIRKVLGASVTSIVTLLSKDLMKLVLIATLIASPLAWYGMSKWLQSFAYRVDINWWIFAVAGILAVIIAFVTVSIQSVRAANANPAKSLKSE</sequence>
<keyword evidence="5" id="KW-0949">S-adenosyl-L-methionine</keyword>
<protein>
    <submittedName>
        <fullName evidence="13">FtsX-like permease family protein</fullName>
    </submittedName>
</protein>
<organism evidence="13 14">
    <name type="scientific">Mucilaginibacter rubeus</name>
    <dbReference type="NCBI Taxonomy" id="2027860"/>
    <lineage>
        <taxon>Bacteria</taxon>
        <taxon>Pseudomonadati</taxon>
        <taxon>Bacteroidota</taxon>
        <taxon>Sphingobacteriia</taxon>
        <taxon>Sphingobacteriales</taxon>
        <taxon>Sphingobacteriaceae</taxon>
        <taxon>Mucilaginibacter</taxon>
    </lineage>
</organism>
<feature type="transmembrane region" description="Helical" evidence="10">
    <location>
        <begin position="415"/>
        <end position="440"/>
    </location>
</feature>
<name>A0A5C1HZ55_9SPHI</name>
<keyword evidence="7" id="KW-0680">Restriction system</keyword>
<dbReference type="InterPro" id="IPR017985">
    <property type="entry name" value="MeTrfase_CN4_CS"/>
</dbReference>
<feature type="domain" description="ABC3 transporter permease C-terminal" evidence="11">
    <location>
        <begin position="676"/>
        <end position="789"/>
    </location>
</feature>
<evidence type="ECO:0000256" key="6">
    <source>
        <dbReference type="ARBA" id="ARBA00022692"/>
    </source>
</evidence>
<gene>
    <name evidence="13" type="ORF">DEO27_008955</name>
</gene>
<dbReference type="RefSeq" id="WP_112570640.1">
    <property type="nucleotide sequence ID" value="NZ_CP043450.1"/>
</dbReference>
<dbReference type="InterPro" id="IPR025857">
    <property type="entry name" value="MacB_PCD"/>
</dbReference>
<feature type="domain" description="MacB-like periplasmic core" evidence="12">
    <location>
        <begin position="511"/>
        <end position="628"/>
    </location>
</feature>
<feature type="domain" description="MacB-like periplasmic core" evidence="12">
    <location>
        <begin position="20"/>
        <end position="229"/>
    </location>
</feature>
<evidence type="ECO:0000256" key="10">
    <source>
        <dbReference type="SAM" id="Phobius"/>
    </source>
</evidence>
<dbReference type="GO" id="GO:0022857">
    <property type="term" value="F:transmembrane transporter activity"/>
    <property type="evidence" value="ECO:0007669"/>
    <property type="project" value="TreeGrafter"/>
</dbReference>
<keyword evidence="14" id="KW-1185">Reference proteome</keyword>
<dbReference type="PROSITE" id="PS00093">
    <property type="entry name" value="N4_MTASE"/>
    <property type="match status" value="1"/>
</dbReference>
<dbReference type="GO" id="GO:0003677">
    <property type="term" value="F:DNA binding"/>
    <property type="evidence" value="ECO:0007669"/>
    <property type="project" value="InterPro"/>
</dbReference>
<keyword evidence="3" id="KW-0489">Methyltransferase</keyword>
<dbReference type="PANTHER" id="PTHR30572">
    <property type="entry name" value="MEMBRANE COMPONENT OF TRANSPORTER-RELATED"/>
    <property type="match status" value="1"/>
</dbReference>
<keyword evidence="2" id="KW-1003">Cell membrane</keyword>
<feature type="transmembrane region" description="Helical" evidence="10">
    <location>
        <begin position="757"/>
        <end position="779"/>
    </location>
</feature>
<evidence type="ECO:0000256" key="4">
    <source>
        <dbReference type="ARBA" id="ARBA00022679"/>
    </source>
</evidence>
<dbReference type="Pfam" id="PF12704">
    <property type="entry name" value="MacB_PCD"/>
    <property type="match status" value="2"/>
</dbReference>
<proteinExistence type="predicted"/>
<dbReference type="Pfam" id="PF02687">
    <property type="entry name" value="FtsX"/>
    <property type="match status" value="2"/>
</dbReference>
<feature type="transmembrane region" description="Helical" evidence="10">
    <location>
        <begin position="21"/>
        <end position="42"/>
    </location>
</feature>
<dbReference type="GO" id="GO:0032259">
    <property type="term" value="P:methylation"/>
    <property type="evidence" value="ECO:0007669"/>
    <property type="project" value="UniProtKB-KW"/>
</dbReference>
<feature type="domain" description="ABC3 transporter permease C-terminal" evidence="11">
    <location>
        <begin position="282"/>
        <end position="395"/>
    </location>
</feature>
<evidence type="ECO:0000313" key="13">
    <source>
        <dbReference type="EMBL" id="QEM10148.1"/>
    </source>
</evidence>
<keyword evidence="8 10" id="KW-1133">Transmembrane helix</keyword>
<evidence type="ECO:0000256" key="1">
    <source>
        <dbReference type="ARBA" id="ARBA00004651"/>
    </source>
</evidence>
<keyword evidence="6 10" id="KW-0812">Transmembrane</keyword>
<dbReference type="InterPro" id="IPR003838">
    <property type="entry name" value="ABC3_permease_C"/>
</dbReference>
<reference evidence="13" key="1">
    <citation type="submission" date="2019-08" db="EMBL/GenBank/DDBJ databases">
        <title>Comparative genome analysis confer to the adaptation heavy metal polluted environment.</title>
        <authorList>
            <person name="Li Y."/>
        </authorList>
    </citation>
    <scope>NUCLEOTIDE SEQUENCE [LARGE SCALE GENOMIC DNA]</scope>
    <source>
        <strain evidence="13">P1</strain>
    </source>
</reference>
<evidence type="ECO:0000256" key="2">
    <source>
        <dbReference type="ARBA" id="ARBA00022475"/>
    </source>
</evidence>
<dbReference type="EMBL" id="CP043450">
    <property type="protein sequence ID" value="QEM10148.1"/>
    <property type="molecule type" value="Genomic_DNA"/>
</dbReference>
<dbReference type="AlphaFoldDB" id="A0A5C1HZ55"/>
<evidence type="ECO:0000259" key="12">
    <source>
        <dbReference type="Pfam" id="PF12704"/>
    </source>
</evidence>
<feature type="transmembrane region" description="Helical" evidence="10">
    <location>
        <begin position="370"/>
        <end position="394"/>
    </location>
</feature>
<feature type="transmembrane region" description="Helical" evidence="10">
    <location>
        <begin position="673"/>
        <end position="697"/>
    </location>
</feature>